<accession>A0ABW0ZDA7</accession>
<sequence>MTKHRMRAAALLAAGAVAGGATAVSLSANAVEGEDSTTGAASAEARPGGDHGGPGGHGRGFGADTAELAESLGVTEEKLEAALEAVRKDLAPDEKPADGEERTPPTEEDRAARTAAFAKALADELGIAESKVTAALESIRSADAAERRTELGERLDQAIEDGKLTAADKTSVLKAYDAGVLGGPR</sequence>
<gene>
    <name evidence="3" type="ORF">ACFPQB_04690</name>
</gene>
<proteinExistence type="predicted"/>
<feature type="region of interest" description="Disordered" evidence="1">
    <location>
        <begin position="84"/>
        <end position="112"/>
    </location>
</feature>
<comment type="caution">
    <text evidence="3">The sequence shown here is derived from an EMBL/GenBank/DDBJ whole genome shotgun (WGS) entry which is preliminary data.</text>
</comment>
<feature type="compositionally biased region" description="Gly residues" evidence="1">
    <location>
        <begin position="50"/>
        <end position="61"/>
    </location>
</feature>
<evidence type="ECO:0000256" key="2">
    <source>
        <dbReference type="SAM" id="SignalP"/>
    </source>
</evidence>
<dbReference type="Proteomes" id="UP001596072">
    <property type="component" value="Unassembled WGS sequence"/>
</dbReference>
<organism evidence="3 4">
    <name type="scientific">Nocardioides vastitatis</name>
    <dbReference type="NCBI Taxonomy" id="2568655"/>
    <lineage>
        <taxon>Bacteria</taxon>
        <taxon>Bacillati</taxon>
        <taxon>Actinomycetota</taxon>
        <taxon>Actinomycetes</taxon>
        <taxon>Propionibacteriales</taxon>
        <taxon>Nocardioidaceae</taxon>
        <taxon>Nocardioides</taxon>
    </lineage>
</organism>
<evidence type="ECO:0000256" key="1">
    <source>
        <dbReference type="SAM" id="MobiDB-lite"/>
    </source>
</evidence>
<protein>
    <submittedName>
        <fullName evidence="3">Uncharacterized protein</fullName>
    </submittedName>
</protein>
<keyword evidence="2" id="KW-0732">Signal</keyword>
<feature type="signal peptide" evidence="2">
    <location>
        <begin position="1"/>
        <end position="23"/>
    </location>
</feature>
<name>A0ABW0ZDA7_9ACTN</name>
<keyword evidence="4" id="KW-1185">Reference proteome</keyword>
<evidence type="ECO:0000313" key="4">
    <source>
        <dbReference type="Proteomes" id="UP001596072"/>
    </source>
</evidence>
<dbReference type="EMBL" id="JBHSNS010000001">
    <property type="protein sequence ID" value="MFC5728203.1"/>
    <property type="molecule type" value="Genomic_DNA"/>
</dbReference>
<dbReference type="RefSeq" id="WP_206056323.1">
    <property type="nucleotide sequence ID" value="NZ_JBHSNS010000001.1"/>
</dbReference>
<reference evidence="4" key="1">
    <citation type="journal article" date="2019" name="Int. J. Syst. Evol. Microbiol.">
        <title>The Global Catalogue of Microorganisms (GCM) 10K type strain sequencing project: providing services to taxonomists for standard genome sequencing and annotation.</title>
        <authorList>
            <consortium name="The Broad Institute Genomics Platform"/>
            <consortium name="The Broad Institute Genome Sequencing Center for Infectious Disease"/>
            <person name="Wu L."/>
            <person name="Ma J."/>
        </authorList>
    </citation>
    <scope>NUCLEOTIDE SEQUENCE [LARGE SCALE GENOMIC DNA]</scope>
    <source>
        <strain evidence="4">YIM 94188</strain>
    </source>
</reference>
<feature type="chain" id="PRO_5045928352" evidence="2">
    <location>
        <begin position="24"/>
        <end position="185"/>
    </location>
</feature>
<feature type="region of interest" description="Disordered" evidence="1">
    <location>
        <begin position="30"/>
        <end position="68"/>
    </location>
</feature>
<evidence type="ECO:0000313" key="3">
    <source>
        <dbReference type="EMBL" id="MFC5728203.1"/>
    </source>
</evidence>